<feature type="transmembrane region" description="Helical" evidence="12">
    <location>
        <begin position="288"/>
        <end position="311"/>
    </location>
</feature>
<organism evidence="14 15">
    <name type="scientific">Erpetoichthys calabaricus</name>
    <name type="common">Rope fish</name>
    <name type="synonym">Calamoichthys calabaricus</name>
    <dbReference type="NCBI Taxonomy" id="27687"/>
    <lineage>
        <taxon>Eukaryota</taxon>
        <taxon>Metazoa</taxon>
        <taxon>Chordata</taxon>
        <taxon>Craniata</taxon>
        <taxon>Vertebrata</taxon>
        <taxon>Euteleostomi</taxon>
        <taxon>Actinopterygii</taxon>
        <taxon>Polypteriformes</taxon>
        <taxon>Polypteridae</taxon>
        <taxon>Erpetoichthys</taxon>
    </lineage>
</organism>
<dbReference type="AlphaFoldDB" id="A0A8C4RHL9"/>
<dbReference type="Ensembl" id="ENSECRT00000002126.1">
    <property type="protein sequence ID" value="ENSECRP00000002098.1"/>
    <property type="gene ID" value="ENSECRG00000001459.1"/>
</dbReference>
<comment type="subcellular location">
    <subcellularLocation>
        <location evidence="1">Cell membrane</location>
        <topology evidence="1">Multi-pass membrane protein</topology>
    </subcellularLocation>
</comment>
<evidence type="ECO:0000256" key="8">
    <source>
        <dbReference type="ARBA" id="ARBA00023170"/>
    </source>
</evidence>
<accession>A0A8C4RHL9</accession>
<feature type="transmembrane region" description="Helical" evidence="12">
    <location>
        <begin position="193"/>
        <end position="217"/>
    </location>
</feature>
<feature type="transmembrane region" description="Helical" evidence="12">
    <location>
        <begin position="63"/>
        <end position="81"/>
    </location>
</feature>
<feature type="domain" description="G-protein coupled receptors family 1 profile" evidence="13">
    <location>
        <begin position="43"/>
        <end position="304"/>
    </location>
</feature>
<evidence type="ECO:0000256" key="1">
    <source>
        <dbReference type="ARBA" id="ARBA00004651"/>
    </source>
</evidence>
<feature type="transmembrane region" description="Helical" evidence="12">
    <location>
        <begin position="30"/>
        <end position="51"/>
    </location>
</feature>
<evidence type="ECO:0000256" key="2">
    <source>
        <dbReference type="ARBA" id="ARBA00022475"/>
    </source>
</evidence>
<keyword evidence="5 11" id="KW-0297">G-protein coupled receptor</keyword>
<evidence type="ECO:0000259" key="13">
    <source>
        <dbReference type="PROSITE" id="PS50262"/>
    </source>
</evidence>
<dbReference type="FunFam" id="1.20.1070.10:FF:000030">
    <property type="entry name" value="trace amine-associated receptor 1"/>
    <property type="match status" value="1"/>
</dbReference>
<evidence type="ECO:0000256" key="3">
    <source>
        <dbReference type="ARBA" id="ARBA00022692"/>
    </source>
</evidence>
<dbReference type="InterPro" id="IPR009132">
    <property type="entry name" value="TAAR_fam"/>
</dbReference>
<dbReference type="Gene3D" id="1.20.1070.10">
    <property type="entry name" value="Rhodopsin 7-helix transmembrane proteins"/>
    <property type="match status" value="1"/>
</dbReference>
<sequence>MNFNHSKNLKDYALCYSSIQRSCPRQMYSLTIHIIIYVILFLGNLMVIVSICHFKQLHTPTNFLLLSLASTDLLLGGFIMAPSMIRSLESCWYFGDLFCKIHVSLDITLSTASLIHLLFISIDRYCAVCYPLHYQTKITSCAAGIMIAISWIFAGIYGCFMCLNIQGLDGLQNHKSQCLGGCLYISSPLSGLVSSLLCFYFPGFIMLGIYTNIFIVASRQAKIIKQTEQRGQTAKEKKMAVSMKQEKKAARTLGITIGCFFICWLPFFLYSFINTFVQCQTSAFVTELLYWFGYLNSAFNPFIYAFMFNWFRKSFQIILYGKIFKPNSSRIKTTEKTSVLFISHKVCNNPIWDISLLHSRLTNPLNDGKHVFRIRKGNR</sequence>
<evidence type="ECO:0000313" key="15">
    <source>
        <dbReference type="Proteomes" id="UP000694620"/>
    </source>
</evidence>
<dbReference type="GO" id="GO:0001594">
    <property type="term" value="F:trace-amine receptor activity"/>
    <property type="evidence" value="ECO:0007669"/>
    <property type="project" value="InterPro"/>
</dbReference>
<keyword evidence="6 12" id="KW-0472">Membrane</keyword>
<feature type="transmembrane region" description="Helical" evidence="12">
    <location>
        <begin position="141"/>
        <end position="166"/>
    </location>
</feature>
<evidence type="ECO:0000256" key="5">
    <source>
        <dbReference type="ARBA" id="ARBA00023040"/>
    </source>
</evidence>
<feature type="transmembrane region" description="Helical" evidence="12">
    <location>
        <begin position="101"/>
        <end position="120"/>
    </location>
</feature>
<dbReference type="PROSITE" id="PS50262">
    <property type="entry name" value="G_PROTEIN_RECEP_F1_2"/>
    <property type="match status" value="1"/>
</dbReference>
<dbReference type="GeneTree" id="ENSGT00950000182934"/>
<dbReference type="PROSITE" id="PS00237">
    <property type="entry name" value="G_PROTEIN_RECEP_F1_1"/>
    <property type="match status" value="1"/>
</dbReference>
<dbReference type="Proteomes" id="UP000694620">
    <property type="component" value="Chromosome 3"/>
</dbReference>
<dbReference type="PANTHER" id="PTHR24249">
    <property type="entry name" value="HISTAMINE RECEPTOR-RELATED G-PROTEIN COUPLED RECEPTOR"/>
    <property type="match status" value="1"/>
</dbReference>
<dbReference type="PRINTS" id="PR01830">
    <property type="entry name" value="TRACEAMINER"/>
</dbReference>
<keyword evidence="3 11" id="KW-0812">Transmembrane</keyword>
<dbReference type="PRINTS" id="PR00237">
    <property type="entry name" value="GPCRRHODOPSN"/>
</dbReference>
<keyword evidence="7" id="KW-1015">Disulfide bond</keyword>
<dbReference type="InterPro" id="IPR050569">
    <property type="entry name" value="TAAR"/>
</dbReference>
<evidence type="ECO:0000256" key="10">
    <source>
        <dbReference type="ARBA" id="ARBA00023224"/>
    </source>
</evidence>
<keyword evidence="15" id="KW-1185">Reference proteome</keyword>
<evidence type="ECO:0000256" key="4">
    <source>
        <dbReference type="ARBA" id="ARBA00022989"/>
    </source>
</evidence>
<feature type="transmembrane region" description="Helical" evidence="12">
    <location>
        <begin position="253"/>
        <end position="273"/>
    </location>
</feature>
<name>A0A8C4RHL9_ERPCA</name>
<dbReference type="PANTHER" id="PTHR24249:SF417">
    <property type="entry name" value="TRACE AMINE-ASSOCIATED RECEPTOR 11"/>
    <property type="match status" value="1"/>
</dbReference>
<keyword evidence="2" id="KW-1003">Cell membrane</keyword>
<reference evidence="14" key="1">
    <citation type="submission" date="2021-06" db="EMBL/GenBank/DDBJ databases">
        <authorList>
            <consortium name="Wellcome Sanger Institute Data Sharing"/>
        </authorList>
    </citation>
    <scope>NUCLEOTIDE SEQUENCE [LARGE SCALE GENOMIC DNA]</scope>
</reference>
<dbReference type="SUPFAM" id="SSF81321">
    <property type="entry name" value="Family A G protein-coupled receptor-like"/>
    <property type="match status" value="1"/>
</dbReference>
<keyword evidence="8 11" id="KW-0675">Receptor</keyword>
<keyword evidence="4 12" id="KW-1133">Transmembrane helix</keyword>
<evidence type="ECO:0000256" key="7">
    <source>
        <dbReference type="ARBA" id="ARBA00023157"/>
    </source>
</evidence>
<evidence type="ECO:0000256" key="6">
    <source>
        <dbReference type="ARBA" id="ARBA00023136"/>
    </source>
</evidence>
<reference evidence="14" key="3">
    <citation type="submission" date="2025-09" db="UniProtKB">
        <authorList>
            <consortium name="Ensembl"/>
        </authorList>
    </citation>
    <scope>IDENTIFICATION</scope>
</reference>
<evidence type="ECO:0000313" key="14">
    <source>
        <dbReference type="Ensembl" id="ENSECRP00000002098.1"/>
    </source>
</evidence>
<reference evidence="14" key="2">
    <citation type="submission" date="2025-08" db="UniProtKB">
        <authorList>
            <consortium name="Ensembl"/>
        </authorList>
    </citation>
    <scope>IDENTIFICATION</scope>
</reference>
<dbReference type="InterPro" id="IPR017452">
    <property type="entry name" value="GPCR_Rhodpsn_7TM"/>
</dbReference>
<evidence type="ECO:0000256" key="9">
    <source>
        <dbReference type="ARBA" id="ARBA00023180"/>
    </source>
</evidence>
<proteinExistence type="inferred from homology"/>
<evidence type="ECO:0000256" key="12">
    <source>
        <dbReference type="SAM" id="Phobius"/>
    </source>
</evidence>
<evidence type="ECO:0000256" key="11">
    <source>
        <dbReference type="RuleBase" id="RU000688"/>
    </source>
</evidence>
<comment type="similarity">
    <text evidence="11">Belongs to the G-protein coupled receptor 1 family.</text>
</comment>
<dbReference type="InterPro" id="IPR000276">
    <property type="entry name" value="GPCR_Rhodpsn"/>
</dbReference>
<dbReference type="Pfam" id="PF00001">
    <property type="entry name" value="7tm_1"/>
    <property type="match status" value="1"/>
</dbReference>
<keyword evidence="9" id="KW-0325">Glycoprotein</keyword>
<dbReference type="GO" id="GO:0005886">
    <property type="term" value="C:plasma membrane"/>
    <property type="evidence" value="ECO:0007669"/>
    <property type="project" value="UniProtKB-SubCell"/>
</dbReference>
<keyword evidence="10 11" id="KW-0807">Transducer</keyword>
<protein>
    <recommendedName>
        <fullName evidence="13">G-protein coupled receptors family 1 profile domain-containing protein</fullName>
    </recommendedName>
</protein>